<reference evidence="1" key="1">
    <citation type="submission" date="2021-05" db="EMBL/GenBank/DDBJ databases">
        <authorList>
            <person name="Pietrasiak N."/>
            <person name="Ward R."/>
            <person name="Stajich J.E."/>
            <person name="Kurbessoian T."/>
        </authorList>
    </citation>
    <scope>NUCLEOTIDE SEQUENCE</scope>
    <source>
        <strain evidence="1">HA4357-MV3</strain>
    </source>
</reference>
<dbReference type="AlphaFoldDB" id="A0A9E3LV28"/>
<proteinExistence type="predicted"/>
<name>A0A9E3LV28_9NOST</name>
<organism evidence="1 2">
    <name type="scientific">Pelatocladus maniniholoensis HA4357-MV3</name>
    <dbReference type="NCBI Taxonomy" id="1117104"/>
    <lineage>
        <taxon>Bacteria</taxon>
        <taxon>Bacillati</taxon>
        <taxon>Cyanobacteriota</taxon>
        <taxon>Cyanophyceae</taxon>
        <taxon>Nostocales</taxon>
        <taxon>Nostocaceae</taxon>
        <taxon>Pelatocladus</taxon>
    </lineage>
</organism>
<protein>
    <submittedName>
        <fullName evidence="1">Uncharacterized protein</fullName>
    </submittedName>
</protein>
<dbReference type="Proteomes" id="UP000813215">
    <property type="component" value="Unassembled WGS sequence"/>
</dbReference>
<gene>
    <name evidence="1" type="ORF">KME28_21505</name>
</gene>
<sequence>MIATVIAFTGLILLRAIADYNEGTKKMIKTEVIKILELIIHEHHLDNHKLFIHNLV</sequence>
<evidence type="ECO:0000313" key="2">
    <source>
        <dbReference type="Proteomes" id="UP000813215"/>
    </source>
</evidence>
<accession>A0A9E3LV28</accession>
<comment type="caution">
    <text evidence="1">The sequence shown here is derived from an EMBL/GenBank/DDBJ whole genome shotgun (WGS) entry which is preliminary data.</text>
</comment>
<dbReference type="EMBL" id="JAHHHW010000123">
    <property type="protein sequence ID" value="MBW4434218.1"/>
    <property type="molecule type" value="Genomic_DNA"/>
</dbReference>
<evidence type="ECO:0000313" key="1">
    <source>
        <dbReference type="EMBL" id="MBW4434218.1"/>
    </source>
</evidence>
<reference evidence="1" key="2">
    <citation type="journal article" date="2022" name="Microbiol. Resour. Announc.">
        <title>Metagenome Sequencing to Explore Phylogenomics of Terrestrial Cyanobacteria.</title>
        <authorList>
            <person name="Ward R.D."/>
            <person name="Stajich J.E."/>
            <person name="Johansen J.R."/>
            <person name="Huntemann M."/>
            <person name="Clum A."/>
            <person name="Foster B."/>
            <person name="Foster B."/>
            <person name="Roux S."/>
            <person name="Palaniappan K."/>
            <person name="Varghese N."/>
            <person name="Mukherjee S."/>
            <person name="Reddy T.B.K."/>
            <person name="Daum C."/>
            <person name="Copeland A."/>
            <person name="Chen I.A."/>
            <person name="Ivanova N.N."/>
            <person name="Kyrpides N.C."/>
            <person name="Shapiro N."/>
            <person name="Eloe-Fadrosh E.A."/>
            <person name="Pietrasiak N."/>
        </authorList>
    </citation>
    <scope>NUCLEOTIDE SEQUENCE</scope>
    <source>
        <strain evidence="1">HA4357-MV3</strain>
    </source>
</reference>